<keyword evidence="2" id="KW-1185">Reference proteome</keyword>
<dbReference type="Proteomes" id="UP001608902">
    <property type="component" value="Unassembled WGS sequence"/>
</dbReference>
<comment type="caution">
    <text evidence="1">The sequence shown here is derived from an EMBL/GenBank/DDBJ whole genome shotgun (WGS) entry which is preliminary data.</text>
</comment>
<dbReference type="EMBL" id="JBGFUD010010299">
    <property type="protein sequence ID" value="MFH4982859.1"/>
    <property type="molecule type" value="Genomic_DNA"/>
</dbReference>
<name>A0ABD6ESC1_9BILA</name>
<sequence length="75" mass="8404">MFRYIPPHYQAYKVASFAATRFGSHRQRPDDDAMRRIQRTAAFSATAMKADHSLSMGMPKDEGYLAAGEQSTSFA</sequence>
<evidence type="ECO:0000313" key="2">
    <source>
        <dbReference type="Proteomes" id="UP001608902"/>
    </source>
</evidence>
<evidence type="ECO:0000313" key="1">
    <source>
        <dbReference type="EMBL" id="MFH4982859.1"/>
    </source>
</evidence>
<gene>
    <name evidence="1" type="ORF">AB6A40_009568</name>
</gene>
<organism evidence="1 2">
    <name type="scientific">Gnathostoma spinigerum</name>
    <dbReference type="NCBI Taxonomy" id="75299"/>
    <lineage>
        <taxon>Eukaryota</taxon>
        <taxon>Metazoa</taxon>
        <taxon>Ecdysozoa</taxon>
        <taxon>Nematoda</taxon>
        <taxon>Chromadorea</taxon>
        <taxon>Rhabditida</taxon>
        <taxon>Spirurina</taxon>
        <taxon>Gnathostomatomorpha</taxon>
        <taxon>Gnathostomatoidea</taxon>
        <taxon>Gnathostomatidae</taxon>
        <taxon>Gnathostoma</taxon>
    </lineage>
</organism>
<accession>A0ABD6ESC1</accession>
<reference evidence="1 2" key="1">
    <citation type="submission" date="2024-08" db="EMBL/GenBank/DDBJ databases">
        <title>Gnathostoma spinigerum genome.</title>
        <authorList>
            <person name="Gonzalez-Bertolin B."/>
            <person name="Monzon S."/>
            <person name="Zaballos A."/>
            <person name="Jimenez P."/>
            <person name="Dekumyoy P."/>
            <person name="Varona S."/>
            <person name="Cuesta I."/>
            <person name="Sumanam S."/>
            <person name="Adisakwattana P."/>
            <person name="Gasser R.B."/>
            <person name="Hernandez-Gonzalez A."/>
            <person name="Young N.D."/>
            <person name="Perteguer M.J."/>
        </authorList>
    </citation>
    <scope>NUCLEOTIDE SEQUENCE [LARGE SCALE GENOMIC DNA]</scope>
    <source>
        <strain evidence="1">AL3</strain>
        <tissue evidence="1">Liver</tissue>
    </source>
</reference>
<dbReference type="AlphaFoldDB" id="A0ABD6ESC1"/>
<proteinExistence type="predicted"/>
<protein>
    <submittedName>
        <fullName evidence="1">Uncharacterized protein</fullName>
    </submittedName>
</protein>